<dbReference type="OrthoDB" id="20872at2759"/>
<dbReference type="PRINTS" id="PR01415">
    <property type="entry name" value="ANKYRIN"/>
</dbReference>
<keyword evidence="1" id="KW-0040">ANK repeat</keyword>
<dbReference type="AlphaFoldDB" id="A0A1R3I756"/>
<dbReference type="Gene3D" id="1.25.40.20">
    <property type="entry name" value="Ankyrin repeat-containing domain"/>
    <property type="match status" value="1"/>
</dbReference>
<name>A0A1R3I756_COCAP</name>
<reference evidence="2 3" key="1">
    <citation type="submission" date="2013-09" db="EMBL/GenBank/DDBJ databases">
        <title>Corchorus capsularis genome sequencing.</title>
        <authorList>
            <person name="Alam M."/>
            <person name="Haque M.S."/>
            <person name="Islam M.S."/>
            <person name="Emdad E.M."/>
            <person name="Islam M.M."/>
            <person name="Ahmed B."/>
            <person name="Halim A."/>
            <person name="Hossen Q.M.M."/>
            <person name="Hossain M.Z."/>
            <person name="Ahmed R."/>
            <person name="Khan M.M."/>
            <person name="Islam R."/>
            <person name="Rashid M.M."/>
            <person name="Khan S.A."/>
            <person name="Rahman M.S."/>
            <person name="Alam M."/>
        </authorList>
    </citation>
    <scope>NUCLEOTIDE SEQUENCE [LARGE SCALE GENOMIC DNA]</scope>
    <source>
        <strain evidence="3">cv. CVL-1</strain>
        <tissue evidence="2">Whole seedling</tissue>
    </source>
</reference>
<gene>
    <name evidence="2" type="ORF">CCACVL1_14412</name>
</gene>
<accession>A0A1R3I756</accession>
<dbReference type="SMART" id="SM00248">
    <property type="entry name" value="ANK"/>
    <property type="match status" value="2"/>
</dbReference>
<evidence type="ECO:0000313" key="3">
    <source>
        <dbReference type="Proteomes" id="UP000188268"/>
    </source>
</evidence>
<dbReference type="InterPro" id="IPR036770">
    <property type="entry name" value="Ankyrin_rpt-contain_sf"/>
</dbReference>
<feature type="repeat" description="ANK" evidence="1">
    <location>
        <begin position="92"/>
        <end position="124"/>
    </location>
</feature>
<organism evidence="2 3">
    <name type="scientific">Corchorus capsularis</name>
    <name type="common">Jute</name>
    <dbReference type="NCBI Taxonomy" id="210143"/>
    <lineage>
        <taxon>Eukaryota</taxon>
        <taxon>Viridiplantae</taxon>
        <taxon>Streptophyta</taxon>
        <taxon>Embryophyta</taxon>
        <taxon>Tracheophyta</taxon>
        <taxon>Spermatophyta</taxon>
        <taxon>Magnoliopsida</taxon>
        <taxon>eudicotyledons</taxon>
        <taxon>Gunneridae</taxon>
        <taxon>Pentapetalae</taxon>
        <taxon>rosids</taxon>
        <taxon>malvids</taxon>
        <taxon>Malvales</taxon>
        <taxon>Malvaceae</taxon>
        <taxon>Grewioideae</taxon>
        <taxon>Apeibeae</taxon>
        <taxon>Corchorus</taxon>
    </lineage>
</organism>
<dbReference type="PROSITE" id="PS50297">
    <property type="entry name" value="ANK_REP_REGION"/>
    <property type="match status" value="1"/>
</dbReference>
<keyword evidence="3" id="KW-1185">Reference proteome</keyword>
<evidence type="ECO:0000313" key="2">
    <source>
        <dbReference type="EMBL" id="OMO78390.1"/>
    </source>
</evidence>
<dbReference type="InterPro" id="IPR002110">
    <property type="entry name" value="Ankyrin_rpt"/>
</dbReference>
<dbReference type="STRING" id="210143.A0A1R3I756"/>
<proteinExistence type="predicted"/>
<dbReference type="PROSITE" id="PS50088">
    <property type="entry name" value="ANK_REPEAT"/>
    <property type="match status" value="1"/>
</dbReference>
<dbReference type="SUPFAM" id="SSF48403">
    <property type="entry name" value="Ankyrin repeat"/>
    <property type="match status" value="1"/>
</dbReference>
<sequence>MAFYFYSVEAAEADHDQHCIWFDAANSGDLDRLKELVLTRLDGGKLATALAYYKGKGGQTVFHFAATAGRMEICKYLVEELKLNVDDFLDDKGHTPLHSAIIEDRYDVAVYLLDHGANPNAADHVIGATPLYLSVKLGIY</sequence>
<dbReference type="Proteomes" id="UP000188268">
    <property type="component" value="Unassembled WGS sequence"/>
</dbReference>
<protein>
    <submittedName>
        <fullName evidence="2">Uncharacterized protein</fullName>
    </submittedName>
</protein>
<dbReference type="InterPro" id="IPR051616">
    <property type="entry name" value="Cul2-RING_E3_ligase_SR"/>
</dbReference>
<dbReference type="Pfam" id="PF12796">
    <property type="entry name" value="Ank_2"/>
    <property type="match status" value="1"/>
</dbReference>
<comment type="caution">
    <text evidence="2">The sequence shown here is derived from an EMBL/GenBank/DDBJ whole genome shotgun (WGS) entry which is preliminary data.</text>
</comment>
<dbReference type="Gramene" id="OMO78390">
    <property type="protein sequence ID" value="OMO78390"/>
    <property type="gene ID" value="CCACVL1_14412"/>
</dbReference>
<dbReference type="EMBL" id="AWWV01010569">
    <property type="protein sequence ID" value="OMO78390.1"/>
    <property type="molecule type" value="Genomic_DNA"/>
</dbReference>
<dbReference type="PANTHER" id="PTHR46224">
    <property type="entry name" value="ANKYRIN REPEAT FAMILY PROTEIN"/>
    <property type="match status" value="1"/>
</dbReference>
<dbReference type="PANTHER" id="PTHR46224:SF6">
    <property type="entry name" value="ANKYRIN REPEAT FAMILY PROTEIN"/>
    <property type="match status" value="1"/>
</dbReference>
<evidence type="ECO:0000256" key="1">
    <source>
        <dbReference type="PROSITE-ProRule" id="PRU00023"/>
    </source>
</evidence>